<organism evidence="2">
    <name type="scientific">Pseudomonas solani</name>
    <dbReference type="NCBI Taxonomy" id="2731552"/>
    <lineage>
        <taxon>Bacteria</taxon>
        <taxon>Pseudomonadati</taxon>
        <taxon>Pseudomonadota</taxon>
        <taxon>Gammaproteobacteria</taxon>
        <taxon>Pseudomonadales</taxon>
        <taxon>Pseudomonadaceae</taxon>
        <taxon>Pseudomonas</taxon>
    </lineage>
</organism>
<sequence>MSTQDTPPPSSRPQTILASRGIQPRFGELVQSCRKLVMNRLAEHLTGVFAQVDDTLFECAEKAENNQVQTLFFDSMRDVRKQRPQIERAYHQRIAQQFADFLDGTLKPEQTAAEMDADRLELVQNEEYEESLLVTNMVSRVKARCAQSLFALDQRLALLNNGKKIGEDSNPFGPQAIAQAFREALEPTPFPLRIKTILYMLFDQHVMQGLETLYDALNKRLIEAGVLPNLKYTAQRAPSPARSAAVNGQPAPAARNEQPTPATTLPPPPADLGAPPPLDPGALFSGLAALLEEHRQRNLDTPLLGGTPSIASYAPRGATRTYSAAELLEALNRLQQQSAHELAARLQQPQRVDGLKADLQQQLETHSSLPGQQKLSDQEADVIDLVGMLFDFILDDDNLPDSCKTALSHLHTPYLKVALQDKALFTQHHHPARRLLNTMAQAGVLYGGEGEERGLLSKMQWVVERIIHGFIGDLQLFDSLLDEFNEYVATLRHKVELRERRAVEAAKGRDKLLSARQQAVDAIAKVLAGREPPSIIRNFLEQTWSDVLVFVLLRHGDRGEEWRRSREVAEQLAWSGTPLDANGRERLQGLRVALLEDLRKGLELLGGYHEDGIRRLLQDLVACQHAVQGKQPQLAAQINPDLPKSPLSEMLGEDAGLLAPARPSGLSPRAQLLVKELESLEFNTWFEFVEEGQGRKLKLSWYSPTTRNYMFVDHSGQRVAIKPITLLASEMEQGLARIIAPEHNAPLVDRALGAIYRVLQRFTGRNAEPS</sequence>
<reference evidence="2" key="1">
    <citation type="submission" date="2023-08" db="EMBL/GenBank/DDBJ databases">
        <title>Increased levels of nutrients transform a symbiont into a lethal pathobiont.</title>
        <authorList>
            <person name="Lachnit T."/>
            <person name="Ulrich L."/>
            <person name="Willmer F.M."/>
            <person name="Hasenbein T."/>
            <person name="Steiner L.X."/>
            <person name="Wolters M."/>
            <person name="Herbst E.M."/>
            <person name="Deines P."/>
        </authorList>
    </citation>
    <scope>NUCLEOTIDE SEQUENCE</scope>
    <source>
        <strain evidence="2">T3</strain>
    </source>
</reference>
<evidence type="ECO:0000256" key="1">
    <source>
        <dbReference type="SAM" id="MobiDB-lite"/>
    </source>
</evidence>
<feature type="region of interest" description="Disordered" evidence="1">
    <location>
        <begin position="237"/>
        <end position="279"/>
    </location>
</feature>
<name>A0AAU7Y5I2_9PSED</name>
<feature type="compositionally biased region" description="Pro residues" evidence="1">
    <location>
        <begin position="264"/>
        <end position="279"/>
    </location>
</feature>
<gene>
    <name evidence="2" type="ORF">ABS648_06115</name>
</gene>
<dbReference type="AlphaFoldDB" id="A0AAU7Y5I2"/>
<accession>A0AAU7Y5I2</accession>
<proteinExistence type="predicted"/>
<protein>
    <submittedName>
        <fullName evidence="2">DUF1631 domain-containing protein</fullName>
    </submittedName>
</protein>
<dbReference type="Pfam" id="PF07793">
    <property type="entry name" value="DUF1631"/>
    <property type="match status" value="1"/>
</dbReference>
<evidence type="ECO:0000313" key="2">
    <source>
        <dbReference type="EMBL" id="XBY65344.1"/>
    </source>
</evidence>
<dbReference type="InterPro" id="IPR012434">
    <property type="entry name" value="DUF1631"/>
</dbReference>
<dbReference type="RefSeq" id="WP_350447866.1">
    <property type="nucleotide sequence ID" value="NZ_CP158373.1"/>
</dbReference>
<dbReference type="EMBL" id="CP158373">
    <property type="protein sequence ID" value="XBY65344.1"/>
    <property type="molecule type" value="Genomic_DNA"/>
</dbReference>